<protein>
    <recommendedName>
        <fullName evidence="7">Ankyrin repeat protein</fullName>
    </recommendedName>
</protein>
<proteinExistence type="predicted"/>
<name>A0AAE0K6V0_9PEZI</name>
<dbReference type="EMBL" id="JAULSN010000005">
    <property type="protein sequence ID" value="KAK3371153.1"/>
    <property type="molecule type" value="Genomic_DNA"/>
</dbReference>
<dbReference type="Pfam" id="PF00023">
    <property type="entry name" value="Ank"/>
    <property type="match status" value="1"/>
</dbReference>
<feature type="compositionally biased region" description="Low complexity" evidence="4">
    <location>
        <begin position="130"/>
        <end position="141"/>
    </location>
</feature>
<dbReference type="PANTHER" id="PTHR24180">
    <property type="entry name" value="CYCLIN-DEPENDENT KINASE INHIBITOR 2C-RELATED"/>
    <property type="match status" value="1"/>
</dbReference>
<feature type="region of interest" description="Disordered" evidence="4">
    <location>
        <begin position="576"/>
        <end position="615"/>
    </location>
</feature>
<feature type="region of interest" description="Disordered" evidence="4">
    <location>
        <begin position="228"/>
        <end position="249"/>
    </location>
</feature>
<feature type="compositionally biased region" description="Basic and acidic residues" evidence="4">
    <location>
        <begin position="477"/>
        <end position="488"/>
    </location>
</feature>
<keyword evidence="6" id="KW-1185">Reference proteome</keyword>
<dbReference type="SUPFAM" id="SSF48403">
    <property type="entry name" value="Ankyrin repeat"/>
    <property type="match status" value="1"/>
</dbReference>
<feature type="compositionally biased region" description="Gly residues" evidence="4">
    <location>
        <begin position="495"/>
        <end position="504"/>
    </location>
</feature>
<evidence type="ECO:0000256" key="4">
    <source>
        <dbReference type="SAM" id="MobiDB-lite"/>
    </source>
</evidence>
<evidence type="ECO:0000256" key="2">
    <source>
        <dbReference type="ARBA" id="ARBA00023043"/>
    </source>
</evidence>
<keyword evidence="1" id="KW-0677">Repeat</keyword>
<dbReference type="PANTHER" id="PTHR24180:SF45">
    <property type="entry name" value="POLY [ADP-RIBOSE] POLYMERASE TANKYRASE"/>
    <property type="match status" value="1"/>
</dbReference>
<evidence type="ECO:0000256" key="3">
    <source>
        <dbReference type="PROSITE-ProRule" id="PRU00023"/>
    </source>
</evidence>
<feature type="region of interest" description="Disordered" evidence="4">
    <location>
        <begin position="90"/>
        <end position="202"/>
    </location>
</feature>
<feature type="region of interest" description="Disordered" evidence="4">
    <location>
        <begin position="1"/>
        <end position="24"/>
    </location>
</feature>
<feature type="compositionally biased region" description="Low complexity" evidence="4">
    <location>
        <begin position="11"/>
        <end position="23"/>
    </location>
</feature>
<reference evidence="5" key="1">
    <citation type="journal article" date="2023" name="Mol. Phylogenet. Evol.">
        <title>Genome-scale phylogeny and comparative genomics of the fungal order Sordariales.</title>
        <authorList>
            <person name="Hensen N."/>
            <person name="Bonometti L."/>
            <person name="Westerberg I."/>
            <person name="Brannstrom I.O."/>
            <person name="Guillou S."/>
            <person name="Cros-Aarteil S."/>
            <person name="Calhoun S."/>
            <person name="Haridas S."/>
            <person name="Kuo A."/>
            <person name="Mondo S."/>
            <person name="Pangilinan J."/>
            <person name="Riley R."/>
            <person name="LaButti K."/>
            <person name="Andreopoulos B."/>
            <person name="Lipzen A."/>
            <person name="Chen C."/>
            <person name="Yan M."/>
            <person name="Daum C."/>
            <person name="Ng V."/>
            <person name="Clum A."/>
            <person name="Steindorff A."/>
            <person name="Ohm R.A."/>
            <person name="Martin F."/>
            <person name="Silar P."/>
            <person name="Natvig D.O."/>
            <person name="Lalanne C."/>
            <person name="Gautier V."/>
            <person name="Ament-Velasquez S.L."/>
            <person name="Kruys A."/>
            <person name="Hutchinson M.I."/>
            <person name="Powell A.J."/>
            <person name="Barry K."/>
            <person name="Miller A.N."/>
            <person name="Grigoriev I.V."/>
            <person name="Debuchy R."/>
            <person name="Gladieux P."/>
            <person name="Hiltunen Thoren M."/>
            <person name="Johannesson H."/>
        </authorList>
    </citation>
    <scope>NUCLEOTIDE SEQUENCE</scope>
    <source>
        <strain evidence="5">CBS 958.72</strain>
    </source>
</reference>
<dbReference type="AlphaFoldDB" id="A0AAE0K6V0"/>
<sequence>MSSPVSISATRSSPSGSRIGRPPQWTVSRSRKLARLYLYTTLSIEKIIRVLEDDVFKPRKNSAQKTIHKMLDNDPRYLRPESRVEMDLRINNLSSSPTRRRTRRPGSASVTYSGGSAGRHAHGEREATLSSIEVSSASGSSRKAEETHSLRSKSSVDWPTSGHIPRPDPYPNQFSIPIRGNYGQGRPRTSESSEAHLSTVQDLKRRVSDCSTNYAQQISTLLEEFTISSGSEDDDSPFDRRPSFDPSELPELAMTPEFETLDVFEAFPEPGFALPGDFLSAHMRNCADFPGQEHGGGKCWCSIAEETSSHEDSWLFPNGELRERANRILENPSPANIDQQDGFGNTPLHLFAALDGYQDALFRLVVNSSNVKATNNARQTFLHVLNLDWFSDLTSPTAPLKQLLTFLVESAPDIVYETDVYGRNFFHRAHSIVRDPEMLAAIMPPFDPARALRRDAFGFSPLTNTALGGEGPYIPPRRSETHSPHLEDSPVLAGSEGGGGGGTRGPMLSRHSTNSPRPSAADEDSFLAYHARLVQTIQSSYIHPRAEDPEGRNGLHCLAEAILNQQTMDEQRSVMSTGRPLKRKAESAAGPLQLASGGSPAAAASSTSAKTNSEGALATRLRHVEGLLRSTAAQPVDIDHYDKHGNTVLMAFITHISDDQDDKAKSLLAILEALLRGAGGTRVEARNRRGETALLVAARLGRKTALTTLLEHGANVHARDVDGRGILDLLDAACRSRAAGRADVALYARVEACRVLLTGRRDWGVVQSPSVSLEWRTREGRV</sequence>
<reference evidence="5" key="2">
    <citation type="submission" date="2023-06" db="EMBL/GenBank/DDBJ databases">
        <authorList>
            <consortium name="Lawrence Berkeley National Laboratory"/>
            <person name="Haridas S."/>
            <person name="Hensen N."/>
            <person name="Bonometti L."/>
            <person name="Westerberg I."/>
            <person name="Brannstrom I.O."/>
            <person name="Guillou S."/>
            <person name="Cros-Aarteil S."/>
            <person name="Calhoun S."/>
            <person name="Kuo A."/>
            <person name="Mondo S."/>
            <person name="Pangilinan J."/>
            <person name="Riley R."/>
            <person name="Labutti K."/>
            <person name="Andreopoulos B."/>
            <person name="Lipzen A."/>
            <person name="Chen C."/>
            <person name="Yanf M."/>
            <person name="Daum C."/>
            <person name="Ng V."/>
            <person name="Clum A."/>
            <person name="Steindorff A."/>
            <person name="Ohm R."/>
            <person name="Martin F."/>
            <person name="Silar P."/>
            <person name="Natvig D."/>
            <person name="Lalanne C."/>
            <person name="Gautier V."/>
            <person name="Ament-Velasquez S.L."/>
            <person name="Kruys A."/>
            <person name="Hutchinson M.I."/>
            <person name="Powell A.J."/>
            <person name="Barry K."/>
            <person name="Miller A.N."/>
            <person name="Grigoriev I.V."/>
            <person name="Debuchy R."/>
            <person name="Gladieux P."/>
            <person name="Thoren M.H."/>
            <person name="Johannesson H."/>
        </authorList>
    </citation>
    <scope>NUCLEOTIDE SEQUENCE</scope>
    <source>
        <strain evidence="5">CBS 958.72</strain>
    </source>
</reference>
<dbReference type="InterPro" id="IPR051637">
    <property type="entry name" value="Ank_repeat_dom-contain_49"/>
</dbReference>
<gene>
    <name evidence="5" type="ORF">B0T24DRAFT_578197</name>
</gene>
<evidence type="ECO:0000313" key="5">
    <source>
        <dbReference type="EMBL" id="KAK3371153.1"/>
    </source>
</evidence>
<accession>A0AAE0K6V0</accession>
<dbReference type="InterPro" id="IPR002110">
    <property type="entry name" value="Ankyrin_rpt"/>
</dbReference>
<feature type="compositionally biased region" description="Polar residues" evidence="4">
    <location>
        <begin position="1"/>
        <end position="10"/>
    </location>
</feature>
<comment type="caution">
    <text evidence="5">The sequence shown here is derived from an EMBL/GenBank/DDBJ whole genome shotgun (WGS) entry which is preliminary data.</text>
</comment>
<dbReference type="Proteomes" id="UP001287356">
    <property type="component" value="Unassembled WGS sequence"/>
</dbReference>
<evidence type="ECO:0008006" key="7">
    <source>
        <dbReference type="Google" id="ProtNLM"/>
    </source>
</evidence>
<evidence type="ECO:0000313" key="6">
    <source>
        <dbReference type="Proteomes" id="UP001287356"/>
    </source>
</evidence>
<dbReference type="SMART" id="SM00248">
    <property type="entry name" value="ANK"/>
    <property type="match status" value="2"/>
</dbReference>
<keyword evidence="2 3" id="KW-0040">ANK repeat</keyword>
<feature type="region of interest" description="Disordered" evidence="4">
    <location>
        <begin position="468"/>
        <end position="522"/>
    </location>
</feature>
<dbReference type="Gene3D" id="1.25.40.20">
    <property type="entry name" value="Ankyrin repeat-containing domain"/>
    <property type="match status" value="2"/>
</dbReference>
<evidence type="ECO:0000256" key="1">
    <source>
        <dbReference type="ARBA" id="ARBA00022737"/>
    </source>
</evidence>
<feature type="compositionally biased region" description="Low complexity" evidence="4">
    <location>
        <begin position="595"/>
        <end position="613"/>
    </location>
</feature>
<dbReference type="PROSITE" id="PS50297">
    <property type="entry name" value="ANK_REP_REGION"/>
    <property type="match status" value="1"/>
</dbReference>
<dbReference type="PROSITE" id="PS50088">
    <property type="entry name" value="ANK_REPEAT"/>
    <property type="match status" value="1"/>
</dbReference>
<dbReference type="InterPro" id="IPR036770">
    <property type="entry name" value="Ankyrin_rpt-contain_sf"/>
</dbReference>
<feature type="repeat" description="ANK" evidence="3">
    <location>
        <begin position="689"/>
        <end position="721"/>
    </location>
</feature>
<organism evidence="5 6">
    <name type="scientific">Lasiosphaeria ovina</name>
    <dbReference type="NCBI Taxonomy" id="92902"/>
    <lineage>
        <taxon>Eukaryota</taxon>
        <taxon>Fungi</taxon>
        <taxon>Dikarya</taxon>
        <taxon>Ascomycota</taxon>
        <taxon>Pezizomycotina</taxon>
        <taxon>Sordariomycetes</taxon>
        <taxon>Sordariomycetidae</taxon>
        <taxon>Sordariales</taxon>
        <taxon>Lasiosphaeriaceae</taxon>
        <taxon>Lasiosphaeria</taxon>
    </lineage>
</organism>